<sequence>MDRKAPPHKEPKTFTEQLEILKARNIVIKNDERAIDALRHINYYRLSGYMLPFKQSKENVYDEGTSLERILRIYDFDHRLRNLLLSLLEHIEISARTSIAYHLAHKHGPLCYENHKLFINLDRHQKLLEAIEKSIKDARAGHEPFIIHHDNRYDGKLPIWSLVEVLSFGTLSKLYANLANEDKKIISKTYFGIPPLYFESWLRNLSYIRNICAHHSRIYHHPLTHQPKLYADDKMYNGIFASILIAGVLCPRDRDWVAFRGGLESLVEEYEDSIDLNHIKFPPDWKDVLYGTISKRRQSAAESRKEHRKSSRSSPL</sequence>
<protein>
    <submittedName>
        <fullName evidence="1">Abi family protein</fullName>
    </submittedName>
</protein>
<name>G8TY04_SULAD</name>
<dbReference type="Pfam" id="PF07751">
    <property type="entry name" value="Abi_2"/>
    <property type="match status" value="1"/>
</dbReference>
<reference evidence="1 2" key="2">
    <citation type="journal article" date="2012" name="Stand. Genomic Sci.">
        <title>Complete genome sequence of the moderately thermophilic mineral-sulfide-oxidizing firmicute Sulfobacillus acidophilus type strain (NAL(T)).</title>
        <authorList>
            <person name="Anderson I."/>
            <person name="Chertkov O."/>
            <person name="Chen A."/>
            <person name="Saunders E."/>
            <person name="Lapidus A."/>
            <person name="Nolan M."/>
            <person name="Lucas S."/>
            <person name="Hammon N."/>
            <person name="Deshpande S."/>
            <person name="Cheng J.F."/>
            <person name="Han C."/>
            <person name="Tapia R."/>
            <person name="Goodwin L.A."/>
            <person name="Pitluck S."/>
            <person name="Liolios K."/>
            <person name="Pagani I."/>
            <person name="Ivanova N."/>
            <person name="Mikhailova N."/>
            <person name="Pati A."/>
            <person name="Palaniappan K."/>
            <person name="Land M."/>
            <person name="Pan C."/>
            <person name="Rohde M."/>
            <person name="Pukall R."/>
            <person name="Goker M."/>
            <person name="Detter J.C."/>
            <person name="Woyke T."/>
            <person name="Bristow J."/>
            <person name="Eisen J.A."/>
            <person name="Markowitz V."/>
            <person name="Hugenholtz P."/>
            <person name="Kyrpides N.C."/>
            <person name="Klenk H.P."/>
            <person name="Mavromatis K."/>
        </authorList>
    </citation>
    <scope>NUCLEOTIDE SEQUENCE [LARGE SCALE GENOMIC DNA]</scope>
    <source>
        <strain evidence="2">ATCC 700253 / DSM 10332 / NAL</strain>
    </source>
</reference>
<evidence type="ECO:0000313" key="1">
    <source>
        <dbReference type="EMBL" id="AEW06210.1"/>
    </source>
</evidence>
<dbReference type="PATRIC" id="fig|679936.5.peg.2841"/>
<reference evidence="2" key="1">
    <citation type="submission" date="2011-12" db="EMBL/GenBank/DDBJ databases">
        <title>The complete genome of chromosome of Sulfobacillus acidophilus DSM 10332.</title>
        <authorList>
            <person name="Lucas S."/>
            <person name="Han J."/>
            <person name="Lapidus A."/>
            <person name="Bruce D."/>
            <person name="Goodwin L."/>
            <person name="Pitluck S."/>
            <person name="Peters L."/>
            <person name="Kyrpides N."/>
            <person name="Mavromatis K."/>
            <person name="Ivanova N."/>
            <person name="Mikhailova N."/>
            <person name="Chertkov O."/>
            <person name="Saunders E."/>
            <person name="Detter J.C."/>
            <person name="Tapia R."/>
            <person name="Han C."/>
            <person name="Land M."/>
            <person name="Hauser L."/>
            <person name="Markowitz V."/>
            <person name="Cheng J.-F."/>
            <person name="Hugenholtz P."/>
            <person name="Woyke T."/>
            <person name="Wu D."/>
            <person name="Pukall R."/>
            <person name="Gehrich-Schroeter G."/>
            <person name="Schneider S."/>
            <person name="Klenk H.-P."/>
            <person name="Eisen J.A."/>
        </authorList>
    </citation>
    <scope>NUCLEOTIDE SEQUENCE [LARGE SCALE GENOMIC DNA]</scope>
    <source>
        <strain evidence="2">ATCC 700253 / DSM 10332 / NAL</strain>
    </source>
</reference>
<gene>
    <name evidence="1" type="ordered locus">Sulac_2749</name>
</gene>
<dbReference type="HOGENOM" id="CLU_044962_2_0_9"/>
<accession>G8TY04</accession>
<keyword evidence="2" id="KW-1185">Reference proteome</keyword>
<dbReference type="Proteomes" id="UP000005439">
    <property type="component" value="Chromosome"/>
</dbReference>
<dbReference type="InterPro" id="IPR017034">
    <property type="entry name" value="Abi_system_AbiD/AbiF"/>
</dbReference>
<dbReference type="PIRSF" id="PIRSF034934">
    <property type="entry name" value="AbiF_AbiD"/>
    <property type="match status" value="1"/>
</dbReference>
<proteinExistence type="predicted"/>
<dbReference type="InterPro" id="IPR011664">
    <property type="entry name" value="Abi_system_AbiD/AbiF-like"/>
</dbReference>
<dbReference type="AlphaFoldDB" id="G8TY04"/>
<organism evidence="1 2">
    <name type="scientific">Sulfobacillus acidophilus (strain ATCC 700253 / DSM 10332 / NAL)</name>
    <dbReference type="NCBI Taxonomy" id="679936"/>
    <lineage>
        <taxon>Bacteria</taxon>
        <taxon>Bacillati</taxon>
        <taxon>Bacillota</taxon>
        <taxon>Clostridia</taxon>
        <taxon>Eubacteriales</taxon>
        <taxon>Clostridiales Family XVII. Incertae Sedis</taxon>
        <taxon>Sulfobacillus</taxon>
    </lineage>
</organism>
<evidence type="ECO:0000313" key="2">
    <source>
        <dbReference type="Proteomes" id="UP000005439"/>
    </source>
</evidence>
<dbReference type="EMBL" id="CP003179">
    <property type="protein sequence ID" value="AEW06210.1"/>
    <property type="molecule type" value="Genomic_DNA"/>
</dbReference>
<dbReference type="KEGG" id="sap:Sulac_2749"/>